<name>A0A2B7XKD4_POLH7</name>
<feature type="compositionally biased region" description="Acidic residues" evidence="1">
    <location>
        <begin position="145"/>
        <end position="155"/>
    </location>
</feature>
<organism evidence="2 3">
    <name type="scientific">Polytolypa hystricis (strain UAMH7299)</name>
    <dbReference type="NCBI Taxonomy" id="1447883"/>
    <lineage>
        <taxon>Eukaryota</taxon>
        <taxon>Fungi</taxon>
        <taxon>Dikarya</taxon>
        <taxon>Ascomycota</taxon>
        <taxon>Pezizomycotina</taxon>
        <taxon>Eurotiomycetes</taxon>
        <taxon>Eurotiomycetidae</taxon>
        <taxon>Onygenales</taxon>
        <taxon>Onygenales incertae sedis</taxon>
        <taxon>Polytolypa</taxon>
    </lineage>
</organism>
<dbReference type="AlphaFoldDB" id="A0A2B7XKD4"/>
<evidence type="ECO:0000313" key="2">
    <source>
        <dbReference type="EMBL" id="PGH12204.1"/>
    </source>
</evidence>
<evidence type="ECO:0000313" key="3">
    <source>
        <dbReference type="Proteomes" id="UP000224634"/>
    </source>
</evidence>
<gene>
    <name evidence="2" type="ORF">AJ80_06824</name>
</gene>
<dbReference type="EMBL" id="PDNA01000121">
    <property type="protein sequence ID" value="PGH12204.1"/>
    <property type="molecule type" value="Genomic_DNA"/>
</dbReference>
<sequence>MAKPTDFRDVVCSPPFNFLVGKDRIRMSIHADAVKRVSGPLYALANDSQLSESDPRTAALEDVDEDTFVGFCQYVYTRRYATPEIKSPDVSGENGPGENGYKFHAGLEEFLATRPVVAPHSPFKSPPRRTTKGGRERDRNTSPSYEEDEIDERDDPADKSSDAAHYAPIHRRWERFKALVFIGEAASSAAKPDIMFHSKLFCFAAKYKIEGLPDQCLKSLHRDLCNSPVNQVTSPSRIIDLVYFAYTNTERTEMFKRSSLRDLVIRFLSCSARGLTTDERFRFILESNGMMASDLVAELLK</sequence>
<accession>A0A2B7XKD4</accession>
<keyword evidence="3" id="KW-1185">Reference proteome</keyword>
<dbReference type="OrthoDB" id="4173637at2759"/>
<dbReference type="Proteomes" id="UP000224634">
    <property type="component" value="Unassembled WGS sequence"/>
</dbReference>
<proteinExistence type="predicted"/>
<dbReference type="InterPro" id="IPR011333">
    <property type="entry name" value="SKP1/BTB/POZ_sf"/>
</dbReference>
<protein>
    <recommendedName>
        <fullName evidence="4">BTB domain-containing protein</fullName>
    </recommendedName>
</protein>
<reference evidence="2 3" key="1">
    <citation type="submission" date="2017-10" db="EMBL/GenBank/DDBJ databases">
        <title>Comparative genomics in systemic dimorphic fungi from Ajellomycetaceae.</title>
        <authorList>
            <person name="Munoz J.F."/>
            <person name="Mcewen J.G."/>
            <person name="Clay O.K."/>
            <person name="Cuomo C.A."/>
        </authorList>
    </citation>
    <scope>NUCLEOTIDE SEQUENCE [LARGE SCALE GENOMIC DNA]</scope>
    <source>
        <strain evidence="2 3">UAMH7299</strain>
    </source>
</reference>
<dbReference type="Gene3D" id="3.30.710.10">
    <property type="entry name" value="Potassium Channel Kv1.1, Chain A"/>
    <property type="match status" value="1"/>
</dbReference>
<comment type="caution">
    <text evidence="2">The sequence shown here is derived from an EMBL/GenBank/DDBJ whole genome shotgun (WGS) entry which is preliminary data.</text>
</comment>
<dbReference type="PANTHER" id="PTHR47843">
    <property type="entry name" value="BTB DOMAIN-CONTAINING PROTEIN-RELATED"/>
    <property type="match status" value="1"/>
</dbReference>
<feature type="region of interest" description="Disordered" evidence="1">
    <location>
        <begin position="118"/>
        <end position="163"/>
    </location>
</feature>
<dbReference type="STRING" id="1447883.A0A2B7XKD4"/>
<evidence type="ECO:0000256" key="1">
    <source>
        <dbReference type="SAM" id="MobiDB-lite"/>
    </source>
</evidence>
<evidence type="ECO:0008006" key="4">
    <source>
        <dbReference type="Google" id="ProtNLM"/>
    </source>
</evidence>